<dbReference type="FunFam" id="2.60.120.260:FF:000016">
    <property type="entry name" value="Contactin-associated protein-like 4 isoform 1"/>
    <property type="match status" value="4"/>
</dbReference>
<gene>
    <name evidence="3" type="primary">Edil3</name>
    <name evidence="3" type="ORF">AWC38_SpisGene7502</name>
</gene>
<dbReference type="PROSITE" id="PS50022">
    <property type="entry name" value="FA58C_3"/>
    <property type="match status" value="4"/>
</dbReference>
<dbReference type="CDD" id="cd00057">
    <property type="entry name" value="FA58C"/>
    <property type="match status" value="4"/>
</dbReference>
<dbReference type="OrthoDB" id="10028859at2759"/>
<feature type="domain" description="F5/8 type C" evidence="2">
    <location>
        <begin position="36"/>
        <end position="188"/>
    </location>
</feature>
<dbReference type="InterPro" id="IPR011992">
    <property type="entry name" value="EF-hand-dom_pair"/>
</dbReference>
<dbReference type="GO" id="GO:0005509">
    <property type="term" value="F:calcium ion binding"/>
    <property type="evidence" value="ECO:0007669"/>
    <property type="project" value="InterPro"/>
</dbReference>
<dbReference type="Gene3D" id="1.10.238.10">
    <property type="entry name" value="EF-hand"/>
    <property type="match status" value="3"/>
</dbReference>
<dbReference type="InterPro" id="IPR002048">
    <property type="entry name" value="EF_hand_dom"/>
</dbReference>
<dbReference type="InterPro" id="IPR008979">
    <property type="entry name" value="Galactose-bd-like_sf"/>
</dbReference>
<dbReference type="Pfam" id="PF00754">
    <property type="entry name" value="F5_F8_type_C"/>
    <property type="match status" value="4"/>
</dbReference>
<evidence type="ECO:0000313" key="4">
    <source>
        <dbReference type="Proteomes" id="UP000225706"/>
    </source>
</evidence>
<feature type="signal peptide" evidence="1">
    <location>
        <begin position="1"/>
        <end position="20"/>
    </location>
</feature>
<name>A0A2B4SH68_STYPI</name>
<organism evidence="3 4">
    <name type="scientific">Stylophora pistillata</name>
    <name type="common">Smooth cauliflower coral</name>
    <dbReference type="NCBI Taxonomy" id="50429"/>
    <lineage>
        <taxon>Eukaryota</taxon>
        <taxon>Metazoa</taxon>
        <taxon>Cnidaria</taxon>
        <taxon>Anthozoa</taxon>
        <taxon>Hexacorallia</taxon>
        <taxon>Scleractinia</taxon>
        <taxon>Astrocoeniina</taxon>
        <taxon>Pocilloporidae</taxon>
        <taxon>Stylophora</taxon>
    </lineage>
</organism>
<feature type="domain" description="F5/8 type C" evidence="2">
    <location>
        <begin position="537"/>
        <end position="690"/>
    </location>
</feature>
<sequence>MKDITIWIVLMSAVGTTMDAAFVPVKFSATQEDGKCEQPLGLEKGNVSNGQLSASSEWDWNHGPRRARLNIQRERSRGAWSSRKNDGNQWLQIDLFDENAKVTGVATQGRSDWNQWVTKYRIQYSKDGKYFQFYKAQGQSTIKEFTGNKDRNTIVRHDLNPPITARFIRFRPDSWVGHISMRAELYGCLVGECLKPLGVQSGEISDEQISASSEWDRNYGAKRGRLEIKKEGSLRGAWSSRRNDQNQWLQIDLRTHYTKVTAVATQGRDDWQQWVTKYRLQYSHDGENFEFYKEPGQTTIKEFTGNKDHLTIVFHKLNQPIFARFIRFLPRSWRSHISMRIEVYGCPALVENMDQDGDGFASQSEVKSFGLEWRGSVEQFDLNADGKLSPEESKIMTSKSEFDTKQILCHFEATDTNNDLFVTAGELKKRFEYLKYDISLNSVTEFIKKGDVDEPDNKFNYNDRSHTALITYISLAAKFTSYFEFRRKEVFDRFELSGGNDGHSDMDHVDVCSGNNDGCSICPDKVKFINEQDEGTCGGPLGLESGQITDGQLTASSQWDWNHGARRGRLDIQKQGALRGAWSSRRNDGNQWLQIDLFDETSQVTGVATQGRFDWNQWVTKYRLQYSVDGVTFQFYKEQGQSANKEFTGNTDRNTIVRHDLNPPITARFIRFRPVSWVGHISMRVELYGCFSGECLKPLGMQSGEIPKEQLSASSEWDKNHGAKRGRLNIKREGALRGAWSSRRNDQNQWLQIDLRTRYTAVKGIATQGRDDWNQWVTRYRLQYGNDGNNFEFYTEVAGQSAMKEFTGNKDRFTIVFHKLRPVFARFIRILPRSWHGHISMRVELYGCPALVKNMDSNGDGFASQSEVESFGLVWKGNAEQFDLNADGKLSPEESKIMTYISKYDTKQLLCHFKATDTNHDLFVTAGELEKRFKDFKYDITPDGVAEFIKEGDVDKPDNKLNFHEFSLAMFGA</sequence>
<dbReference type="PROSITE" id="PS01286">
    <property type="entry name" value="FA58C_2"/>
    <property type="match status" value="4"/>
</dbReference>
<dbReference type="Gene3D" id="2.60.120.260">
    <property type="entry name" value="Galactose-binding domain-like"/>
    <property type="match status" value="4"/>
</dbReference>
<feature type="domain" description="F5/8 type C" evidence="2">
    <location>
        <begin position="193"/>
        <end position="346"/>
    </location>
</feature>
<evidence type="ECO:0000313" key="3">
    <source>
        <dbReference type="EMBL" id="PFX27785.1"/>
    </source>
</evidence>
<evidence type="ECO:0000256" key="1">
    <source>
        <dbReference type="SAM" id="SignalP"/>
    </source>
</evidence>
<proteinExistence type="predicted"/>
<feature type="domain" description="F5/8 type C" evidence="2">
    <location>
        <begin position="695"/>
        <end position="848"/>
    </location>
</feature>
<dbReference type="InterPro" id="IPR000421">
    <property type="entry name" value="FA58C"/>
</dbReference>
<dbReference type="EMBL" id="LSMT01000095">
    <property type="protein sequence ID" value="PFX27785.1"/>
    <property type="molecule type" value="Genomic_DNA"/>
</dbReference>
<keyword evidence="1" id="KW-0732">Signal</keyword>
<dbReference type="PANTHER" id="PTHR24543:SF325">
    <property type="entry name" value="F5_8 TYPE C DOMAIN-CONTAINING PROTEIN"/>
    <property type="match status" value="1"/>
</dbReference>
<dbReference type="Proteomes" id="UP000225706">
    <property type="component" value="Unassembled WGS sequence"/>
</dbReference>
<keyword evidence="4" id="KW-1185">Reference proteome</keyword>
<dbReference type="AlphaFoldDB" id="A0A2B4SH68"/>
<evidence type="ECO:0000259" key="2">
    <source>
        <dbReference type="PROSITE" id="PS50022"/>
    </source>
</evidence>
<protein>
    <submittedName>
        <fullName evidence="3">EGF-like repeat and discoidin I-like domain-containing protein 3</fullName>
    </submittedName>
</protein>
<dbReference type="SMART" id="SM00231">
    <property type="entry name" value="FA58C"/>
    <property type="match status" value="4"/>
</dbReference>
<dbReference type="PANTHER" id="PTHR24543">
    <property type="entry name" value="MULTICOPPER OXIDASE-RELATED"/>
    <property type="match status" value="1"/>
</dbReference>
<dbReference type="SUPFAM" id="SSF47473">
    <property type="entry name" value="EF-hand"/>
    <property type="match status" value="2"/>
</dbReference>
<reference evidence="4" key="1">
    <citation type="journal article" date="2017" name="bioRxiv">
        <title>Comparative analysis of the genomes of Stylophora pistillata and Acropora digitifera provides evidence for extensive differences between species of corals.</title>
        <authorList>
            <person name="Voolstra C.R."/>
            <person name="Li Y."/>
            <person name="Liew Y.J."/>
            <person name="Baumgarten S."/>
            <person name="Zoccola D."/>
            <person name="Flot J.-F."/>
            <person name="Tambutte S."/>
            <person name="Allemand D."/>
            <person name="Aranda M."/>
        </authorList>
    </citation>
    <scope>NUCLEOTIDE SEQUENCE [LARGE SCALE GENOMIC DNA]</scope>
</reference>
<comment type="caution">
    <text evidence="3">The sequence shown here is derived from an EMBL/GenBank/DDBJ whole genome shotgun (WGS) entry which is preliminary data.</text>
</comment>
<dbReference type="Pfam" id="PF13202">
    <property type="entry name" value="EF-hand_5"/>
    <property type="match status" value="2"/>
</dbReference>
<dbReference type="SUPFAM" id="SSF49785">
    <property type="entry name" value="Galactose-binding domain-like"/>
    <property type="match status" value="4"/>
</dbReference>
<accession>A0A2B4SH68</accession>
<feature type="chain" id="PRO_5012947947" evidence="1">
    <location>
        <begin position="21"/>
        <end position="973"/>
    </location>
</feature>